<dbReference type="Pfam" id="PF00882">
    <property type="entry name" value="Zn_dep_PLPC"/>
    <property type="match status" value="1"/>
</dbReference>
<organism evidence="4 5">
    <name type="scientific">Rugamonas rivuli</name>
    <dbReference type="NCBI Taxonomy" id="2743358"/>
    <lineage>
        <taxon>Bacteria</taxon>
        <taxon>Pseudomonadati</taxon>
        <taxon>Pseudomonadota</taxon>
        <taxon>Betaproteobacteria</taxon>
        <taxon>Burkholderiales</taxon>
        <taxon>Oxalobacteraceae</taxon>
        <taxon>Telluria group</taxon>
        <taxon>Rugamonas</taxon>
    </lineage>
</organism>
<keyword evidence="2" id="KW-0732">Signal</keyword>
<proteinExistence type="predicted"/>
<comment type="caution">
    <text evidence="4">The sequence shown here is derived from an EMBL/GenBank/DDBJ whole genome shotgun (WGS) entry which is preliminary data.</text>
</comment>
<evidence type="ECO:0000313" key="4">
    <source>
        <dbReference type="EMBL" id="MQA21774.1"/>
    </source>
</evidence>
<evidence type="ECO:0000313" key="5">
    <source>
        <dbReference type="Proteomes" id="UP000444318"/>
    </source>
</evidence>
<accession>A0A843SIF7</accession>
<feature type="domain" description="Phospholipase C/D" evidence="3">
    <location>
        <begin position="35"/>
        <end position="149"/>
    </location>
</feature>
<evidence type="ECO:0000256" key="1">
    <source>
        <dbReference type="SAM" id="Coils"/>
    </source>
</evidence>
<feature type="chain" id="PRO_5033025094" description="Phospholipase C/D domain-containing protein" evidence="2">
    <location>
        <begin position="31"/>
        <end position="750"/>
    </location>
</feature>
<gene>
    <name evidence="4" type="ORF">GEV01_19875</name>
</gene>
<keyword evidence="1" id="KW-0175">Coiled coil</keyword>
<dbReference type="InterPro" id="IPR029002">
    <property type="entry name" value="PLPC/GPLD1"/>
</dbReference>
<dbReference type="AlphaFoldDB" id="A0A843SIF7"/>
<reference evidence="4 5" key="1">
    <citation type="submission" date="2019-10" db="EMBL/GenBank/DDBJ databases">
        <title>Two novel species isolated from a subtropical stream in China.</title>
        <authorList>
            <person name="Lu H."/>
        </authorList>
    </citation>
    <scope>NUCLEOTIDE SEQUENCE [LARGE SCALE GENOMIC DNA]</scope>
    <source>
        <strain evidence="4 5">FT103W</strain>
    </source>
</reference>
<dbReference type="RefSeq" id="WP_152807299.1">
    <property type="nucleotide sequence ID" value="NZ_WHUF01000005.1"/>
</dbReference>
<keyword evidence="5" id="KW-1185">Reference proteome</keyword>
<evidence type="ECO:0000256" key="2">
    <source>
        <dbReference type="SAM" id="SignalP"/>
    </source>
</evidence>
<feature type="signal peptide" evidence="2">
    <location>
        <begin position="1"/>
        <end position="30"/>
    </location>
</feature>
<feature type="coiled-coil region" evidence="1">
    <location>
        <begin position="218"/>
        <end position="245"/>
    </location>
</feature>
<dbReference type="EMBL" id="WHUF01000005">
    <property type="protein sequence ID" value="MQA21774.1"/>
    <property type="molecule type" value="Genomic_DNA"/>
</dbReference>
<sequence length="750" mass="82886">MEKKPLFLASPLRSALALCFLAASMAPAHGFGLKTHLWIAQSMLAELQNGCSFEIGTVPISIDAQLCRSIQQHPKAFMAGVLGPDAYPDLVTGQITTHPGIPGDWQTSDWLRHIYGQAKEGPELAFAAGYLTHAASDVFAHSYVNAYAGDIFVLSDERAVERRHFVLEKYIDSKLPGFAFDRRELEPPAEFVRDKLIYDINAGRLARKAQYAPHIVAMQAARAAIRSANRDIDKLELDSSGALKEVRAEQLQAETGIAQDQPQLALAEASLRTSEDRLAQRQNDFDQASTALQSATAAFNVEAPSAAVRALRFAAQVQHDAQLKRLNEEQGLTGAARAKVEVLRARLAKWRDQLATAASIRQTMQELIAGSSFLSGYMKNWEEGLDVAGREYINTSHRVVLGTLDHQSSFVREYQNWYKCYGSAFTPVPYQFGDAVCEGKRFYIELKSKLEEQVLHALPPRFAHLVQRYIEIKKWIREKVKHELDEAALAFEKLIAPDKTTGDFIALLARPEYATEAKLDEVFATTADANGKQLLEFASMHSFVNSDIGLQGDTLNPAMFNALRHALSLSKLSLVGHTGVRRIVWVLGGDPDLLTPPADVGERYSVLYSMVRSIDGNQQWQPYGLPYARQDGGATPDAAERRYGYGPEDSARGFELFTIPSLRTTVFPRIFSANAAGEAGIAGSLMRHPKLAEYPFKECRQHPFPRTFNDDGTPLLEDCACQESLALAMPSAPTIGESVRRVASWLGFGP</sequence>
<dbReference type="Proteomes" id="UP000444318">
    <property type="component" value="Unassembled WGS sequence"/>
</dbReference>
<protein>
    <recommendedName>
        <fullName evidence="3">Phospholipase C/D domain-containing protein</fullName>
    </recommendedName>
</protein>
<name>A0A843SIF7_9BURK</name>
<evidence type="ECO:0000259" key="3">
    <source>
        <dbReference type="Pfam" id="PF00882"/>
    </source>
</evidence>